<accession>A0AAV9LN10</accession>
<reference evidence="2 3" key="1">
    <citation type="submission" date="2023-10" db="EMBL/GenBank/DDBJ databases">
        <title>Genome-Wide Identification Analysis in wild type Solanum Pinnatisectum Reveals Some Genes Defensing Phytophthora Infestans.</title>
        <authorList>
            <person name="Sun C."/>
        </authorList>
    </citation>
    <scope>NUCLEOTIDE SEQUENCE [LARGE SCALE GENOMIC DNA]</scope>
    <source>
        <strain evidence="2">LQN</strain>
        <tissue evidence="2">Leaf</tissue>
    </source>
</reference>
<protein>
    <submittedName>
        <fullName evidence="2">Uncharacterized protein</fullName>
    </submittedName>
</protein>
<dbReference type="Proteomes" id="UP001311915">
    <property type="component" value="Unassembled WGS sequence"/>
</dbReference>
<keyword evidence="3" id="KW-1185">Reference proteome</keyword>
<dbReference type="EMBL" id="JAWPEI010000005">
    <property type="protein sequence ID" value="KAK4727120.1"/>
    <property type="molecule type" value="Genomic_DNA"/>
</dbReference>
<evidence type="ECO:0000313" key="2">
    <source>
        <dbReference type="EMBL" id="KAK4727120.1"/>
    </source>
</evidence>
<name>A0AAV9LN10_9SOLN</name>
<gene>
    <name evidence="2" type="ORF">R3W88_032037</name>
</gene>
<proteinExistence type="predicted"/>
<feature type="region of interest" description="Disordered" evidence="1">
    <location>
        <begin position="60"/>
        <end position="83"/>
    </location>
</feature>
<dbReference type="AlphaFoldDB" id="A0AAV9LN10"/>
<evidence type="ECO:0000313" key="3">
    <source>
        <dbReference type="Proteomes" id="UP001311915"/>
    </source>
</evidence>
<comment type="caution">
    <text evidence="2">The sequence shown here is derived from an EMBL/GenBank/DDBJ whole genome shotgun (WGS) entry which is preliminary data.</text>
</comment>
<evidence type="ECO:0000256" key="1">
    <source>
        <dbReference type="SAM" id="MobiDB-lite"/>
    </source>
</evidence>
<sequence length="83" mass="9359">MTIVWDKAAKVYLFVRRLTFSVSSNVFRKAREKASIQSIVSTANEVGLMVLEKFGEPKRARSSSQFSRASSRDRGLHRCGSSF</sequence>
<organism evidence="2 3">
    <name type="scientific">Solanum pinnatisectum</name>
    <name type="common">tansyleaf nightshade</name>
    <dbReference type="NCBI Taxonomy" id="50273"/>
    <lineage>
        <taxon>Eukaryota</taxon>
        <taxon>Viridiplantae</taxon>
        <taxon>Streptophyta</taxon>
        <taxon>Embryophyta</taxon>
        <taxon>Tracheophyta</taxon>
        <taxon>Spermatophyta</taxon>
        <taxon>Magnoliopsida</taxon>
        <taxon>eudicotyledons</taxon>
        <taxon>Gunneridae</taxon>
        <taxon>Pentapetalae</taxon>
        <taxon>asterids</taxon>
        <taxon>lamiids</taxon>
        <taxon>Solanales</taxon>
        <taxon>Solanaceae</taxon>
        <taxon>Solanoideae</taxon>
        <taxon>Solaneae</taxon>
        <taxon>Solanum</taxon>
    </lineage>
</organism>